<dbReference type="EMBL" id="REGN01007071">
    <property type="protein sequence ID" value="RNA07368.1"/>
    <property type="molecule type" value="Genomic_DNA"/>
</dbReference>
<keyword evidence="1" id="KW-0472">Membrane</keyword>
<proteinExistence type="predicted"/>
<keyword evidence="1" id="KW-1133">Transmembrane helix</keyword>
<feature type="transmembrane region" description="Helical" evidence="1">
    <location>
        <begin position="33"/>
        <end position="51"/>
    </location>
</feature>
<evidence type="ECO:0000256" key="1">
    <source>
        <dbReference type="SAM" id="Phobius"/>
    </source>
</evidence>
<comment type="caution">
    <text evidence="2">The sequence shown here is derived from an EMBL/GenBank/DDBJ whole genome shotgun (WGS) entry which is preliminary data.</text>
</comment>
<evidence type="ECO:0000313" key="2">
    <source>
        <dbReference type="EMBL" id="RNA07368.1"/>
    </source>
</evidence>
<organism evidence="2 3">
    <name type="scientific">Brachionus plicatilis</name>
    <name type="common">Marine rotifer</name>
    <name type="synonym">Brachionus muelleri</name>
    <dbReference type="NCBI Taxonomy" id="10195"/>
    <lineage>
        <taxon>Eukaryota</taxon>
        <taxon>Metazoa</taxon>
        <taxon>Spiralia</taxon>
        <taxon>Gnathifera</taxon>
        <taxon>Rotifera</taxon>
        <taxon>Eurotatoria</taxon>
        <taxon>Monogononta</taxon>
        <taxon>Pseudotrocha</taxon>
        <taxon>Ploima</taxon>
        <taxon>Brachionidae</taxon>
        <taxon>Brachionus</taxon>
    </lineage>
</organism>
<dbReference type="Proteomes" id="UP000276133">
    <property type="component" value="Unassembled WGS sequence"/>
</dbReference>
<accession>A0A3M7Q8T4</accession>
<feature type="non-terminal residue" evidence="2">
    <location>
        <position position="1"/>
    </location>
</feature>
<dbReference type="AlphaFoldDB" id="A0A3M7Q8T4"/>
<gene>
    <name evidence="2" type="ORF">BpHYR1_012132</name>
</gene>
<sequence>YVIKDRSFHSITYLEVNSFVIKRSMLKFLSLKLIIFNNINIICVEFLKFFLKFHKNSIKMISK</sequence>
<name>A0A3M7Q8T4_BRAPC</name>
<keyword evidence="1" id="KW-0812">Transmembrane</keyword>
<evidence type="ECO:0000313" key="3">
    <source>
        <dbReference type="Proteomes" id="UP000276133"/>
    </source>
</evidence>
<keyword evidence="3" id="KW-1185">Reference proteome</keyword>
<protein>
    <submittedName>
        <fullName evidence="2">Uncharacterized protein</fullName>
    </submittedName>
</protein>
<reference evidence="2 3" key="1">
    <citation type="journal article" date="2018" name="Sci. Rep.">
        <title>Genomic signatures of local adaptation to the degree of environmental predictability in rotifers.</title>
        <authorList>
            <person name="Franch-Gras L."/>
            <person name="Hahn C."/>
            <person name="Garcia-Roger E.M."/>
            <person name="Carmona M.J."/>
            <person name="Serra M."/>
            <person name="Gomez A."/>
        </authorList>
    </citation>
    <scope>NUCLEOTIDE SEQUENCE [LARGE SCALE GENOMIC DNA]</scope>
    <source>
        <strain evidence="2">HYR1</strain>
    </source>
</reference>